<keyword evidence="5" id="KW-1185">Reference proteome</keyword>
<dbReference type="PANTHER" id="PTHR10088:SF4">
    <property type="entry name" value="GLUCOKINASE REGULATORY PROTEIN"/>
    <property type="match status" value="1"/>
</dbReference>
<sequence>MDSATLAALQTESRNGKTTNIDTVSTLEFCQIMNDEDAQIASAVKACLPQIAEAIDVIVPRIVKGGRVVYIGAGTSLGPPTFSVDPTQFVGLIAGGERALRSAIEGAEDSESKGGEALAALSPPFCSDDVLIGIASSGRTPYVLGSLKHAQALGAATVGLACVNPSAMRGLCGVLIECVTGPEVVTGSTRLKAGTATKMILNMISTGAQVRSGKTFGNLMVDLSIRNEKLQLRARRVFRELVASSISVDATKDEELDALISSCDGSVKLAILVAILGCGVDEARGKLERHSGVLRQVLQAEGLA</sequence>
<protein>
    <submittedName>
        <fullName evidence="4">Related to N-acetylmuramic acid 6-phosphate etherase</fullName>
    </submittedName>
</protein>
<dbReference type="PROSITE" id="PS01272">
    <property type="entry name" value="GCKR"/>
    <property type="match status" value="1"/>
</dbReference>
<comment type="caution">
    <text evidence="4">The sequence shown here is derived from an EMBL/GenBank/DDBJ whole genome shotgun (WGS) entry which is preliminary data.</text>
</comment>
<dbReference type="NCBIfam" id="NF009222">
    <property type="entry name" value="PRK12570.1"/>
    <property type="match status" value="1"/>
</dbReference>
<organism evidence="4 5">
    <name type="scientific">Cephalotrichum gorgonifer</name>
    <dbReference type="NCBI Taxonomy" id="2041049"/>
    <lineage>
        <taxon>Eukaryota</taxon>
        <taxon>Fungi</taxon>
        <taxon>Dikarya</taxon>
        <taxon>Ascomycota</taxon>
        <taxon>Pezizomycotina</taxon>
        <taxon>Sordariomycetes</taxon>
        <taxon>Hypocreomycetidae</taxon>
        <taxon>Microascales</taxon>
        <taxon>Microascaceae</taxon>
        <taxon>Cephalotrichum</taxon>
    </lineage>
</organism>
<evidence type="ECO:0000259" key="3">
    <source>
        <dbReference type="PROSITE" id="PS51464"/>
    </source>
</evidence>
<dbReference type="EMBL" id="ONZQ02000008">
    <property type="protein sequence ID" value="SPO03706.1"/>
    <property type="molecule type" value="Genomic_DNA"/>
</dbReference>
<dbReference type="PANTHER" id="PTHR10088">
    <property type="entry name" value="GLUCOKINASE REGULATORY PROTEIN"/>
    <property type="match status" value="1"/>
</dbReference>
<dbReference type="InterPro" id="IPR040190">
    <property type="entry name" value="MURQ/GCKR"/>
</dbReference>
<feature type="domain" description="SIS" evidence="3">
    <location>
        <begin position="58"/>
        <end position="214"/>
    </location>
</feature>
<dbReference type="HAMAP" id="MF_00068">
    <property type="entry name" value="MurQ"/>
    <property type="match status" value="1"/>
</dbReference>
<keyword evidence="2" id="KW-0119">Carbohydrate metabolism</keyword>
<dbReference type="PROSITE" id="PS51464">
    <property type="entry name" value="SIS"/>
    <property type="match status" value="1"/>
</dbReference>
<evidence type="ECO:0000313" key="5">
    <source>
        <dbReference type="Proteomes" id="UP001187682"/>
    </source>
</evidence>
<dbReference type="InterPro" id="IPR001347">
    <property type="entry name" value="SIS_dom"/>
</dbReference>
<dbReference type="Gene3D" id="1.10.8.1080">
    <property type="match status" value="1"/>
</dbReference>
<dbReference type="GO" id="GO:0016835">
    <property type="term" value="F:carbon-oxygen lyase activity"/>
    <property type="evidence" value="ECO:0007669"/>
    <property type="project" value="InterPro"/>
</dbReference>
<proteinExistence type="inferred from homology"/>
<evidence type="ECO:0000313" key="4">
    <source>
        <dbReference type="EMBL" id="SPO03706.1"/>
    </source>
</evidence>
<dbReference type="GO" id="GO:0046348">
    <property type="term" value="P:amino sugar catabolic process"/>
    <property type="evidence" value="ECO:0007669"/>
    <property type="project" value="InterPro"/>
</dbReference>
<dbReference type="GO" id="GO:0009254">
    <property type="term" value="P:peptidoglycan turnover"/>
    <property type="evidence" value="ECO:0007669"/>
    <property type="project" value="TreeGrafter"/>
</dbReference>
<evidence type="ECO:0000256" key="2">
    <source>
        <dbReference type="ARBA" id="ARBA00023277"/>
    </source>
</evidence>
<dbReference type="AlphaFoldDB" id="A0AAE8SWF1"/>
<evidence type="ECO:0000256" key="1">
    <source>
        <dbReference type="ARBA" id="ARBA00023239"/>
    </source>
</evidence>
<dbReference type="GO" id="GO:0097367">
    <property type="term" value="F:carbohydrate derivative binding"/>
    <property type="evidence" value="ECO:0007669"/>
    <property type="project" value="InterPro"/>
</dbReference>
<dbReference type="Gene3D" id="3.40.50.10490">
    <property type="entry name" value="Glucose-6-phosphate isomerase like protein, domain 1"/>
    <property type="match status" value="1"/>
</dbReference>
<dbReference type="InterPro" id="IPR046348">
    <property type="entry name" value="SIS_dom_sf"/>
</dbReference>
<dbReference type="SUPFAM" id="SSF53697">
    <property type="entry name" value="SIS domain"/>
    <property type="match status" value="1"/>
</dbReference>
<dbReference type="InterPro" id="IPR005488">
    <property type="entry name" value="Etherase_MurQ"/>
</dbReference>
<dbReference type="GO" id="GO:0016803">
    <property type="term" value="F:ether hydrolase activity"/>
    <property type="evidence" value="ECO:0007669"/>
    <property type="project" value="TreeGrafter"/>
</dbReference>
<reference evidence="4" key="1">
    <citation type="submission" date="2018-03" db="EMBL/GenBank/DDBJ databases">
        <authorList>
            <person name="Guldener U."/>
        </authorList>
    </citation>
    <scope>NUCLEOTIDE SEQUENCE</scope>
</reference>
<keyword evidence="1" id="KW-0456">Lyase</keyword>
<dbReference type="NCBIfam" id="TIGR00274">
    <property type="entry name" value="N-acetylmuramic acid 6-phosphate etherase"/>
    <property type="match status" value="1"/>
</dbReference>
<dbReference type="Pfam" id="PF22645">
    <property type="entry name" value="GKRP_SIS_N"/>
    <property type="match status" value="1"/>
</dbReference>
<dbReference type="NCBIfam" id="NF003915">
    <property type="entry name" value="PRK05441.1"/>
    <property type="match status" value="1"/>
</dbReference>
<accession>A0AAE8SWF1</accession>
<dbReference type="InterPro" id="IPR005486">
    <property type="entry name" value="Glucokinase_regulatory_CS"/>
</dbReference>
<dbReference type="Proteomes" id="UP001187682">
    <property type="component" value="Unassembled WGS sequence"/>
</dbReference>
<gene>
    <name evidence="4" type="ORF">DNG_06389</name>
</gene>
<name>A0AAE8SWF1_9PEZI</name>
<dbReference type="CDD" id="cd05007">
    <property type="entry name" value="SIS_Etherase"/>
    <property type="match status" value="1"/>
</dbReference>